<reference evidence="2" key="1">
    <citation type="submission" date="2020-08" db="EMBL/GenBank/DDBJ databases">
        <title>Multicomponent nature underlies the extraordinary mechanical properties of spider dragline silk.</title>
        <authorList>
            <person name="Kono N."/>
            <person name="Nakamura H."/>
            <person name="Mori M."/>
            <person name="Yoshida Y."/>
            <person name="Ohtoshi R."/>
            <person name="Malay A.D."/>
            <person name="Moran D.A.P."/>
            <person name="Tomita M."/>
            <person name="Numata K."/>
            <person name="Arakawa K."/>
        </authorList>
    </citation>
    <scope>NUCLEOTIDE SEQUENCE</scope>
</reference>
<accession>A0A8X6I4K5</accession>
<organism evidence="2 3">
    <name type="scientific">Trichonephila inaurata madagascariensis</name>
    <dbReference type="NCBI Taxonomy" id="2747483"/>
    <lineage>
        <taxon>Eukaryota</taxon>
        <taxon>Metazoa</taxon>
        <taxon>Ecdysozoa</taxon>
        <taxon>Arthropoda</taxon>
        <taxon>Chelicerata</taxon>
        <taxon>Arachnida</taxon>
        <taxon>Araneae</taxon>
        <taxon>Araneomorphae</taxon>
        <taxon>Entelegynae</taxon>
        <taxon>Araneoidea</taxon>
        <taxon>Nephilidae</taxon>
        <taxon>Trichonephila</taxon>
        <taxon>Trichonephila inaurata</taxon>
    </lineage>
</organism>
<dbReference type="EMBL" id="BMAV01024164">
    <property type="protein sequence ID" value="GFS30571.1"/>
    <property type="molecule type" value="Genomic_DNA"/>
</dbReference>
<feature type="region of interest" description="Disordered" evidence="1">
    <location>
        <begin position="1"/>
        <end position="163"/>
    </location>
</feature>
<gene>
    <name evidence="2" type="ORF">TNIN_326141</name>
</gene>
<sequence>MVTATGYEEPRNWISGIPSSLGKIKKEKGRYGKNPQRKGCRHPPPRTQEKKTEGWKGKLNNGRVSQPKFRAPVLQRKTAPVKSDPKKEVQTVPLKKRDGGAGSLNFPRKNGRPKGKRTSPGDQVSHNLRHPSPSPGKKGRDPGEKQKPRVGGPTLEHSGKDDERALARLHFFYLFFF</sequence>
<feature type="compositionally biased region" description="Basic and acidic residues" evidence="1">
    <location>
        <begin position="47"/>
        <end position="56"/>
    </location>
</feature>
<feature type="compositionally biased region" description="Basic residues" evidence="1">
    <location>
        <begin position="35"/>
        <end position="44"/>
    </location>
</feature>
<evidence type="ECO:0000256" key="1">
    <source>
        <dbReference type="SAM" id="MobiDB-lite"/>
    </source>
</evidence>
<feature type="compositionally biased region" description="Basic and acidic residues" evidence="1">
    <location>
        <begin position="83"/>
        <end position="99"/>
    </location>
</feature>
<proteinExistence type="predicted"/>
<dbReference type="AlphaFoldDB" id="A0A8X6I4K5"/>
<keyword evidence="3" id="KW-1185">Reference proteome</keyword>
<protein>
    <submittedName>
        <fullName evidence="2">Uncharacterized protein</fullName>
    </submittedName>
</protein>
<feature type="compositionally biased region" description="Basic and acidic residues" evidence="1">
    <location>
        <begin position="138"/>
        <end position="147"/>
    </location>
</feature>
<dbReference type="Proteomes" id="UP000886998">
    <property type="component" value="Unassembled WGS sequence"/>
</dbReference>
<evidence type="ECO:0000313" key="3">
    <source>
        <dbReference type="Proteomes" id="UP000886998"/>
    </source>
</evidence>
<name>A0A8X6I4K5_9ARAC</name>
<evidence type="ECO:0000313" key="2">
    <source>
        <dbReference type="EMBL" id="GFS30571.1"/>
    </source>
</evidence>
<comment type="caution">
    <text evidence="2">The sequence shown here is derived from an EMBL/GenBank/DDBJ whole genome shotgun (WGS) entry which is preliminary data.</text>
</comment>